<evidence type="ECO:0000313" key="2">
    <source>
        <dbReference type="Proteomes" id="UP001321520"/>
    </source>
</evidence>
<keyword evidence="2" id="KW-1185">Reference proteome</keyword>
<proteinExistence type="predicted"/>
<organism evidence="1 2">
    <name type="scientific">Microbulbifer spongiae</name>
    <dbReference type="NCBI Taxonomy" id="2944933"/>
    <lineage>
        <taxon>Bacteria</taxon>
        <taxon>Pseudomonadati</taxon>
        <taxon>Pseudomonadota</taxon>
        <taxon>Gammaproteobacteria</taxon>
        <taxon>Cellvibrionales</taxon>
        <taxon>Microbulbiferaceae</taxon>
        <taxon>Microbulbifer</taxon>
    </lineage>
</organism>
<dbReference type="Proteomes" id="UP001321520">
    <property type="component" value="Chromosome"/>
</dbReference>
<evidence type="ECO:0000313" key="1">
    <source>
        <dbReference type="EMBL" id="WKD49266.1"/>
    </source>
</evidence>
<protein>
    <recommendedName>
        <fullName evidence="3">DUF4878 domain-containing protein</fullName>
    </recommendedName>
</protein>
<name>A0ABY9EEU6_9GAMM</name>
<evidence type="ECO:0008006" key="3">
    <source>
        <dbReference type="Google" id="ProtNLM"/>
    </source>
</evidence>
<sequence>MKSSHCFSALLLFSLLVACSETSHDQTPRQVSEAFIQAYYIDDNLQKAKALTTGQARDMLDKEINLDKAYGEDSSDHPRIHSEFINRTEIDNNTIEMKYKVSTKEEGYLISTLGLARITENNTDQWRVSSVTENNHFSP</sequence>
<dbReference type="PROSITE" id="PS51257">
    <property type="entry name" value="PROKAR_LIPOPROTEIN"/>
    <property type="match status" value="1"/>
</dbReference>
<gene>
    <name evidence="1" type="ORF">M8T91_15380</name>
</gene>
<dbReference type="RefSeq" id="WP_301415056.1">
    <property type="nucleotide sequence ID" value="NZ_CP098023.1"/>
</dbReference>
<accession>A0ABY9EEU6</accession>
<dbReference type="EMBL" id="CP098023">
    <property type="protein sequence ID" value="WKD49266.1"/>
    <property type="molecule type" value="Genomic_DNA"/>
</dbReference>
<reference evidence="1 2" key="1">
    <citation type="submission" date="2022-05" db="EMBL/GenBank/DDBJ databases">
        <title>Microbulbifer sp. nov., isolated from sponge.</title>
        <authorList>
            <person name="Gao L."/>
        </authorList>
    </citation>
    <scope>NUCLEOTIDE SEQUENCE [LARGE SCALE GENOMIC DNA]</scope>
    <source>
        <strain evidence="1 2">MI-G</strain>
    </source>
</reference>